<evidence type="ECO:0000313" key="2">
    <source>
        <dbReference type="Proteomes" id="UP001058687"/>
    </source>
</evidence>
<accession>A0AAE9N0Y2</accession>
<gene>
    <name evidence="1" type="ORF">HB761_13910</name>
</gene>
<dbReference type="EMBL" id="CP050467">
    <property type="protein sequence ID" value="UTZ27748.1"/>
    <property type="molecule type" value="Genomic_DNA"/>
</dbReference>
<protein>
    <submittedName>
        <fullName evidence="1">Phage tail protein</fullName>
    </submittedName>
</protein>
<dbReference type="RefSeq" id="WP_255935366.1">
    <property type="nucleotide sequence ID" value="NZ_CP050467.1"/>
</dbReference>
<dbReference type="Proteomes" id="UP001058687">
    <property type="component" value="Chromosome 1"/>
</dbReference>
<organism evidence="1 2">
    <name type="scientific">Vibrio campbellii</name>
    <dbReference type="NCBI Taxonomy" id="680"/>
    <lineage>
        <taxon>Bacteria</taxon>
        <taxon>Pseudomonadati</taxon>
        <taxon>Pseudomonadota</taxon>
        <taxon>Gammaproteobacteria</taxon>
        <taxon>Vibrionales</taxon>
        <taxon>Vibrionaceae</taxon>
        <taxon>Vibrio</taxon>
    </lineage>
</organism>
<dbReference type="AlphaFoldDB" id="A0AAE9N0Y2"/>
<sequence>MSDEGLKLVITRRGLDAAINAKDKGIKAALKWVSVGDAAYTPNNEQQALRNELARVEFGEYKDTSGSSIQAAAKFSGPEAYAIREIGFWLDDGTLFGVISEPNKTLNYKAAGGHCIQPFTLHLSALPSDSITVIVGTENLNILIDTEFAILAKSQVDTMHLAIKHEFRLLELEKSKS</sequence>
<proteinExistence type="predicted"/>
<reference evidence="1" key="1">
    <citation type="submission" date="2020-03" db="EMBL/GenBank/DDBJ databases">
        <title>Five strains of Vibrio campbellii isolated from Mariana Trench.</title>
        <authorList>
            <person name="Liang J."/>
            <person name="Zhang X.-H."/>
        </authorList>
    </citation>
    <scope>NUCLEOTIDE SEQUENCE</scope>
    <source>
        <strain evidence="1">LJC014</strain>
    </source>
</reference>
<name>A0AAE9N0Y2_9VIBR</name>
<evidence type="ECO:0000313" key="1">
    <source>
        <dbReference type="EMBL" id="UTZ27748.1"/>
    </source>
</evidence>